<comment type="caution">
    <text evidence="7">The sequence shown here is derived from an EMBL/GenBank/DDBJ whole genome shotgun (WGS) entry which is preliminary data.</text>
</comment>
<dbReference type="GO" id="GO:0051307">
    <property type="term" value="P:meiotic chromosome separation"/>
    <property type="evidence" value="ECO:0007669"/>
    <property type="project" value="TreeGrafter"/>
</dbReference>
<accession>A0A5B6WJI2</accession>
<evidence type="ECO:0000259" key="6">
    <source>
        <dbReference type="PROSITE" id="PS51700"/>
    </source>
</evidence>
<evidence type="ECO:0000256" key="3">
    <source>
        <dbReference type="ARBA" id="ARBA00022801"/>
    </source>
</evidence>
<proteinExistence type="predicted"/>
<protein>
    <recommendedName>
        <fullName evidence="2">separase</fullName>
        <ecNumber evidence="2">3.4.22.49</ecNumber>
    </recommendedName>
</protein>
<keyword evidence="3" id="KW-0378">Hydrolase</keyword>
<dbReference type="PROSITE" id="PS51700">
    <property type="entry name" value="SEPARIN"/>
    <property type="match status" value="1"/>
</dbReference>
<dbReference type="GO" id="GO:0005737">
    <property type="term" value="C:cytoplasm"/>
    <property type="evidence" value="ECO:0007669"/>
    <property type="project" value="TreeGrafter"/>
</dbReference>
<evidence type="ECO:0000256" key="1">
    <source>
        <dbReference type="ARBA" id="ARBA00000451"/>
    </source>
</evidence>
<feature type="region of interest" description="Disordered" evidence="5">
    <location>
        <begin position="353"/>
        <end position="379"/>
    </location>
</feature>
<dbReference type="Proteomes" id="UP000325315">
    <property type="component" value="Unassembled WGS sequence"/>
</dbReference>
<keyword evidence="8" id="KW-1185">Reference proteome</keyword>
<dbReference type="PANTHER" id="PTHR12792">
    <property type="entry name" value="EXTRA SPINDLE POLES 1-RELATED"/>
    <property type="match status" value="1"/>
</dbReference>
<evidence type="ECO:0000313" key="7">
    <source>
        <dbReference type="EMBL" id="KAA3481326.1"/>
    </source>
</evidence>
<evidence type="ECO:0000256" key="4">
    <source>
        <dbReference type="ARBA" id="ARBA00022829"/>
    </source>
</evidence>
<evidence type="ECO:0000256" key="2">
    <source>
        <dbReference type="ARBA" id="ARBA00012489"/>
    </source>
</evidence>
<dbReference type="GO" id="GO:0072686">
    <property type="term" value="C:mitotic spindle"/>
    <property type="evidence" value="ECO:0007669"/>
    <property type="project" value="TreeGrafter"/>
</dbReference>
<feature type="domain" description="Peptidase C50" evidence="6">
    <location>
        <begin position="191"/>
        <end position="285"/>
    </location>
</feature>
<dbReference type="InterPro" id="IPR030397">
    <property type="entry name" value="SEPARIN_core_dom"/>
</dbReference>
<feature type="compositionally biased region" description="Polar residues" evidence="5">
    <location>
        <begin position="362"/>
        <end position="378"/>
    </location>
</feature>
<organism evidence="7 8">
    <name type="scientific">Gossypium australe</name>
    <dbReference type="NCBI Taxonomy" id="47621"/>
    <lineage>
        <taxon>Eukaryota</taxon>
        <taxon>Viridiplantae</taxon>
        <taxon>Streptophyta</taxon>
        <taxon>Embryophyta</taxon>
        <taxon>Tracheophyta</taxon>
        <taxon>Spermatophyta</taxon>
        <taxon>Magnoliopsida</taxon>
        <taxon>eudicotyledons</taxon>
        <taxon>Gunneridae</taxon>
        <taxon>Pentapetalae</taxon>
        <taxon>rosids</taxon>
        <taxon>malvids</taxon>
        <taxon>Malvales</taxon>
        <taxon>Malvaceae</taxon>
        <taxon>Malvoideae</taxon>
        <taxon>Gossypium</taxon>
    </lineage>
</organism>
<dbReference type="Pfam" id="PF03568">
    <property type="entry name" value="Separin_C"/>
    <property type="match status" value="1"/>
</dbReference>
<dbReference type="PANTHER" id="PTHR12792:SF0">
    <property type="entry name" value="SEPARIN"/>
    <property type="match status" value="1"/>
</dbReference>
<dbReference type="InterPro" id="IPR005314">
    <property type="entry name" value="Peptidase_C50"/>
</dbReference>
<dbReference type="GO" id="GO:0004197">
    <property type="term" value="F:cysteine-type endopeptidase activity"/>
    <property type="evidence" value="ECO:0007669"/>
    <property type="project" value="InterPro"/>
</dbReference>
<dbReference type="EMBL" id="SMMG02000003">
    <property type="protein sequence ID" value="KAA3481326.1"/>
    <property type="molecule type" value="Genomic_DNA"/>
</dbReference>
<dbReference type="GO" id="GO:0005634">
    <property type="term" value="C:nucleus"/>
    <property type="evidence" value="ECO:0007669"/>
    <property type="project" value="InterPro"/>
</dbReference>
<sequence>MKYIYMPGLRSSNLEDSWLGPWRHVLLGDCLDCRSLNTVHKKLVQDLKSKCKMDINESYLKLVLGAAKFDIEEACLSQRCLRKGCYTGKLEHHEQENSQSNGIDDVSALASQLIREAVNELHMEDAICREPIILVLDLDVQMLPWESIPILRQQEVYRMPSVGSISIILERSQRYHELACTNAAAFPLIDPLDAFYLLNPSGDLSSTQAEFENWFRDQNFEGKAGTVPTAEELATALKSHDLYLYFGHGSGEQYLSKDEIQGLEKCAATMLMGCSSGSLRLNGCYVPRGVSLSYIQAGSPVTIANLWEVTDKDIDRFGKAVLTAWLRERMDLVDCSQCNQLVKEFEAMKIKGRKGNSRKKSASSNLTETADSGSSTNACEHRPTVGSFVGRARESCTLPFLNGASPVCYGVPTGIMRKKDL</sequence>
<dbReference type="EC" id="3.4.22.49" evidence="2"/>
<gene>
    <name evidence="7" type="ORF">EPI10_021698</name>
</gene>
<evidence type="ECO:0000256" key="5">
    <source>
        <dbReference type="SAM" id="MobiDB-lite"/>
    </source>
</evidence>
<name>A0A5B6WJI2_9ROSI</name>
<evidence type="ECO:0000313" key="8">
    <source>
        <dbReference type="Proteomes" id="UP000325315"/>
    </source>
</evidence>
<comment type="catalytic activity">
    <reaction evidence="1">
        <text>All bonds known to be hydrolyzed by this endopeptidase have arginine in P1 and an acidic residue in P4. P6 is often occupied by an acidic residue or by a hydroxy-amino-acid residue, the phosphorylation of which enhances cleavage.</text>
        <dbReference type="EC" id="3.4.22.49"/>
    </reaction>
</comment>
<keyword evidence="4" id="KW-0159">Chromosome partition</keyword>
<dbReference type="AlphaFoldDB" id="A0A5B6WJI2"/>
<dbReference type="OrthoDB" id="10255632at2759"/>
<dbReference type="GO" id="GO:0006508">
    <property type="term" value="P:proteolysis"/>
    <property type="evidence" value="ECO:0007669"/>
    <property type="project" value="InterPro"/>
</dbReference>
<reference evidence="8" key="1">
    <citation type="journal article" date="2019" name="Plant Biotechnol. J.">
        <title>Genome sequencing of the Australian wild diploid species Gossypium australe highlights disease resistance and delayed gland morphogenesis.</title>
        <authorList>
            <person name="Cai Y."/>
            <person name="Cai X."/>
            <person name="Wang Q."/>
            <person name="Wang P."/>
            <person name="Zhang Y."/>
            <person name="Cai C."/>
            <person name="Xu Y."/>
            <person name="Wang K."/>
            <person name="Zhou Z."/>
            <person name="Wang C."/>
            <person name="Geng S."/>
            <person name="Li B."/>
            <person name="Dong Q."/>
            <person name="Hou Y."/>
            <person name="Wang H."/>
            <person name="Ai P."/>
            <person name="Liu Z."/>
            <person name="Yi F."/>
            <person name="Sun M."/>
            <person name="An G."/>
            <person name="Cheng J."/>
            <person name="Zhang Y."/>
            <person name="Shi Q."/>
            <person name="Xie Y."/>
            <person name="Shi X."/>
            <person name="Chang Y."/>
            <person name="Huang F."/>
            <person name="Chen Y."/>
            <person name="Hong S."/>
            <person name="Mi L."/>
            <person name="Sun Q."/>
            <person name="Zhang L."/>
            <person name="Zhou B."/>
            <person name="Peng R."/>
            <person name="Zhang X."/>
            <person name="Liu F."/>
        </authorList>
    </citation>
    <scope>NUCLEOTIDE SEQUENCE [LARGE SCALE GENOMIC DNA]</scope>
    <source>
        <strain evidence="8">cv. PA1801</strain>
    </source>
</reference>